<feature type="domain" description="Integrase catalytic" evidence="1">
    <location>
        <begin position="132"/>
        <end position="297"/>
    </location>
</feature>
<dbReference type="Proteomes" id="UP000051181">
    <property type="component" value="Unassembled WGS sequence"/>
</dbReference>
<evidence type="ECO:0000259" key="1">
    <source>
        <dbReference type="PROSITE" id="PS50994"/>
    </source>
</evidence>
<dbReference type="SUPFAM" id="SSF53098">
    <property type="entry name" value="Ribonuclease H-like"/>
    <property type="match status" value="1"/>
</dbReference>
<comment type="caution">
    <text evidence="2">The sequence shown here is derived from an EMBL/GenBank/DDBJ whole genome shotgun (WGS) entry which is preliminary data.</text>
</comment>
<dbReference type="GO" id="GO:0003676">
    <property type="term" value="F:nucleic acid binding"/>
    <property type="evidence" value="ECO:0007669"/>
    <property type="project" value="InterPro"/>
</dbReference>
<dbReference type="GeneID" id="65918039"/>
<proteinExistence type="predicted"/>
<dbReference type="InterPro" id="IPR036397">
    <property type="entry name" value="RNaseH_sf"/>
</dbReference>
<organism evidence="2 3">
    <name type="scientific">Loigolactobacillus coryniformis subsp. coryniformis KCTC 3167 = DSM 20001</name>
    <dbReference type="NCBI Taxonomy" id="913848"/>
    <lineage>
        <taxon>Bacteria</taxon>
        <taxon>Bacillati</taxon>
        <taxon>Bacillota</taxon>
        <taxon>Bacilli</taxon>
        <taxon>Lactobacillales</taxon>
        <taxon>Lactobacillaceae</taxon>
        <taxon>Loigolactobacillus</taxon>
    </lineage>
</organism>
<dbReference type="InterPro" id="IPR012337">
    <property type="entry name" value="RNaseH-like_sf"/>
</dbReference>
<name>A0A0R1EQJ6_9LACO</name>
<reference evidence="2 3" key="1">
    <citation type="journal article" date="2015" name="Genome Announc.">
        <title>Expanding the biotechnology potential of lactobacilli through comparative genomics of 213 strains and associated genera.</title>
        <authorList>
            <person name="Sun Z."/>
            <person name="Harris H.M."/>
            <person name="McCann A."/>
            <person name="Guo C."/>
            <person name="Argimon S."/>
            <person name="Zhang W."/>
            <person name="Yang X."/>
            <person name="Jeffery I.B."/>
            <person name="Cooney J.C."/>
            <person name="Kagawa T.F."/>
            <person name="Liu W."/>
            <person name="Song Y."/>
            <person name="Salvetti E."/>
            <person name="Wrobel A."/>
            <person name="Rasinkangas P."/>
            <person name="Parkhill J."/>
            <person name="Rea M.C."/>
            <person name="O'Sullivan O."/>
            <person name="Ritari J."/>
            <person name="Douillard F.P."/>
            <person name="Paul Ross R."/>
            <person name="Yang R."/>
            <person name="Briner A.E."/>
            <person name="Felis G.E."/>
            <person name="de Vos W.M."/>
            <person name="Barrangou R."/>
            <person name="Klaenhammer T.R."/>
            <person name="Caufield P.W."/>
            <person name="Cui Y."/>
            <person name="Zhang H."/>
            <person name="O'Toole P.W."/>
        </authorList>
    </citation>
    <scope>NUCLEOTIDE SEQUENCE [LARGE SCALE GENOMIC DNA]</scope>
    <source>
        <strain evidence="2 3">DSM 20001</strain>
    </source>
</reference>
<dbReference type="RefSeq" id="WP_010620863.1">
    <property type="nucleotide sequence ID" value="NZ_AZCN01000159.1"/>
</dbReference>
<evidence type="ECO:0000313" key="3">
    <source>
        <dbReference type="Proteomes" id="UP000051181"/>
    </source>
</evidence>
<dbReference type="EMBL" id="AZCN01000159">
    <property type="protein sequence ID" value="KRK11597.1"/>
    <property type="molecule type" value="Genomic_DNA"/>
</dbReference>
<dbReference type="InterPro" id="IPR048020">
    <property type="entry name" value="Transpos_IS3"/>
</dbReference>
<dbReference type="InterPro" id="IPR050900">
    <property type="entry name" value="Transposase_IS3/IS150/IS904"/>
</dbReference>
<gene>
    <name evidence="2" type="ORF">FD22_GL000567</name>
</gene>
<dbReference type="PROSITE" id="PS50994">
    <property type="entry name" value="INTEGRASE"/>
    <property type="match status" value="1"/>
</dbReference>
<dbReference type="AlphaFoldDB" id="A0A0R1EQJ6"/>
<sequence>MSKQHRLSYFAINEVSQGKRGAVSTLLAVVGVSRQAYYKGLNREETAWETRNRQLKERTQYWFDFHHQGIGAGNLLVNLQHDELIDFPVTFKMVRRVMRELGLTCQIRVKKHSRHKENEQHIQDNVLNQNFDVDSPNQVWLSDSTELTYGVNNKYKVRLSGVLDLYGRRLLSYNLSATETSAAEIEVFQRAFEASGDVHPLVHTDRGSAYTSGAFNNFLGRYNVTRSMSRPGTPYDNAPMERWWNEFKLRWMARHPLAKTCEELVRLVEEGIEYFNHHNRSAQRNGLTPDEYWSEAA</sequence>
<dbReference type="InterPro" id="IPR001584">
    <property type="entry name" value="Integrase_cat-core"/>
</dbReference>
<dbReference type="Pfam" id="PF00665">
    <property type="entry name" value="rve"/>
    <property type="match status" value="1"/>
</dbReference>
<dbReference type="PANTHER" id="PTHR46889">
    <property type="entry name" value="TRANSPOSASE INSF FOR INSERTION SEQUENCE IS3B-RELATED"/>
    <property type="match status" value="1"/>
</dbReference>
<dbReference type="Gene3D" id="3.30.420.10">
    <property type="entry name" value="Ribonuclease H-like superfamily/Ribonuclease H"/>
    <property type="match status" value="1"/>
</dbReference>
<dbReference type="NCBIfam" id="NF033516">
    <property type="entry name" value="transpos_IS3"/>
    <property type="match status" value="1"/>
</dbReference>
<dbReference type="PANTHER" id="PTHR46889:SF4">
    <property type="entry name" value="TRANSPOSASE INSO FOR INSERTION SEQUENCE ELEMENT IS911B-RELATED"/>
    <property type="match status" value="1"/>
</dbReference>
<evidence type="ECO:0000313" key="2">
    <source>
        <dbReference type="EMBL" id="KRK11597.1"/>
    </source>
</evidence>
<dbReference type="PATRIC" id="fig|913848.6.peg.582"/>
<dbReference type="GO" id="GO:0015074">
    <property type="term" value="P:DNA integration"/>
    <property type="evidence" value="ECO:0007669"/>
    <property type="project" value="InterPro"/>
</dbReference>
<accession>A0A0R1EQJ6</accession>
<protein>
    <submittedName>
        <fullName evidence="2">Integrase</fullName>
    </submittedName>
</protein>